<name>A0A4R1HLS9_PSEEN</name>
<evidence type="ECO:0000256" key="3">
    <source>
        <dbReference type="ARBA" id="ARBA00023002"/>
    </source>
</evidence>
<evidence type="ECO:0000256" key="1">
    <source>
        <dbReference type="ARBA" id="ARBA00022630"/>
    </source>
</evidence>
<dbReference type="AlphaFoldDB" id="A0A4R1HLS9"/>
<dbReference type="GO" id="GO:0004497">
    <property type="term" value="F:monooxygenase activity"/>
    <property type="evidence" value="ECO:0007669"/>
    <property type="project" value="UniProtKB-KW"/>
</dbReference>
<dbReference type="GO" id="GO:0016705">
    <property type="term" value="F:oxidoreductase activity, acting on paired donors, with incorporation or reduction of molecular oxygen"/>
    <property type="evidence" value="ECO:0007669"/>
    <property type="project" value="InterPro"/>
</dbReference>
<organism evidence="6 7">
    <name type="scientific">Pseudonocardia endophytica</name>
    <dbReference type="NCBI Taxonomy" id="401976"/>
    <lineage>
        <taxon>Bacteria</taxon>
        <taxon>Bacillati</taxon>
        <taxon>Actinomycetota</taxon>
        <taxon>Actinomycetes</taxon>
        <taxon>Pseudonocardiales</taxon>
        <taxon>Pseudonocardiaceae</taxon>
        <taxon>Pseudonocardia</taxon>
    </lineage>
</organism>
<sequence length="158" mass="16759">MSEFDELAERVAGLECGGADTHVLDARPDPFVVAAALAMRTTRIRLVVPVDTADVHPYTVARRLAALDKISDGRVSWAPHDTDPRRRAESVRIVRALLGSWQPGAVVNDTAAGVHVDTSRVLPVRIAGAFWATDSALDVPAGPQGIVPVVDVAVVEPA</sequence>
<keyword evidence="4 6" id="KW-0503">Monooxygenase</keyword>
<dbReference type="InterPro" id="IPR051260">
    <property type="entry name" value="Diverse_substr_monoxygenases"/>
</dbReference>
<accession>A0A4R1HLS9</accession>
<dbReference type="SUPFAM" id="SSF51679">
    <property type="entry name" value="Bacterial luciferase-like"/>
    <property type="match status" value="1"/>
</dbReference>
<protein>
    <submittedName>
        <fullName evidence="6">Luciferase-like monooxygenase</fullName>
    </submittedName>
</protein>
<dbReference type="PANTHER" id="PTHR30011:SF16">
    <property type="entry name" value="C2H2 FINGER DOMAIN TRANSCRIPTION FACTOR (EUROFUNG)-RELATED"/>
    <property type="match status" value="1"/>
</dbReference>
<dbReference type="Proteomes" id="UP000295560">
    <property type="component" value="Unassembled WGS sequence"/>
</dbReference>
<keyword evidence="7" id="KW-1185">Reference proteome</keyword>
<dbReference type="PANTHER" id="PTHR30011">
    <property type="entry name" value="ALKANESULFONATE MONOOXYGENASE-RELATED"/>
    <property type="match status" value="1"/>
</dbReference>
<dbReference type="Gene3D" id="3.20.20.30">
    <property type="entry name" value="Luciferase-like domain"/>
    <property type="match status" value="1"/>
</dbReference>
<evidence type="ECO:0000256" key="2">
    <source>
        <dbReference type="ARBA" id="ARBA00022643"/>
    </source>
</evidence>
<evidence type="ECO:0000256" key="4">
    <source>
        <dbReference type="ARBA" id="ARBA00023033"/>
    </source>
</evidence>
<reference evidence="6 7" key="1">
    <citation type="submission" date="2019-03" db="EMBL/GenBank/DDBJ databases">
        <title>Sequencing the genomes of 1000 actinobacteria strains.</title>
        <authorList>
            <person name="Klenk H.-P."/>
        </authorList>
    </citation>
    <scope>NUCLEOTIDE SEQUENCE [LARGE SCALE GENOMIC DNA]</scope>
    <source>
        <strain evidence="6 7">DSM 44969</strain>
    </source>
</reference>
<dbReference type="InterPro" id="IPR036661">
    <property type="entry name" value="Luciferase-like_sf"/>
</dbReference>
<proteinExistence type="predicted"/>
<dbReference type="EMBL" id="SMFZ01000002">
    <property type="protein sequence ID" value="TCK22061.1"/>
    <property type="molecule type" value="Genomic_DNA"/>
</dbReference>
<evidence type="ECO:0000313" key="6">
    <source>
        <dbReference type="EMBL" id="TCK22061.1"/>
    </source>
</evidence>
<dbReference type="RefSeq" id="WP_165922550.1">
    <property type="nucleotide sequence ID" value="NZ_SMFZ01000002.1"/>
</dbReference>
<evidence type="ECO:0000313" key="7">
    <source>
        <dbReference type="Proteomes" id="UP000295560"/>
    </source>
</evidence>
<dbReference type="InterPro" id="IPR011251">
    <property type="entry name" value="Luciferase-like_dom"/>
</dbReference>
<keyword evidence="1" id="KW-0285">Flavoprotein</keyword>
<comment type="caution">
    <text evidence="6">The sequence shown here is derived from an EMBL/GenBank/DDBJ whole genome shotgun (WGS) entry which is preliminary data.</text>
</comment>
<dbReference type="Pfam" id="PF00296">
    <property type="entry name" value="Bac_luciferase"/>
    <property type="match status" value="1"/>
</dbReference>
<keyword evidence="2" id="KW-0288">FMN</keyword>
<keyword evidence="3" id="KW-0560">Oxidoreductase</keyword>
<feature type="domain" description="Luciferase-like" evidence="5">
    <location>
        <begin position="19"/>
        <end position="77"/>
    </location>
</feature>
<evidence type="ECO:0000259" key="5">
    <source>
        <dbReference type="Pfam" id="PF00296"/>
    </source>
</evidence>
<gene>
    <name evidence="6" type="ORF">EV378_6059</name>
</gene>